<dbReference type="PANTHER" id="PTHR35218:SF9">
    <property type="entry name" value="ENDONUCLEASE_EXONUCLEASE_PHOSPHATASE DOMAIN-CONTAINING PROTEIN"/>
    <property type="match status" value="1"/>
</dbReference>
<accession>A0ABM4U656</accession>
<gene>
    <name evidence="3" type="primary">LOC140005644</name>
</gene>
<dbReference type="Proteomes" id="UP001652660">
    <property type="component" value="Chromosome 4e"/>
</dbReference>
<evidence type="ECO:0000259" key="1">
    <source>
        <dbReference type="Pfam" id="PF03372"/>
    </source>
</evidence>
<evidence type="ECO:0000313" key="2">
    <source>
        <dbReference type="Proteomes" id="UP001652660"/>
    </source>
</evidence>
<dbReference type="Gene3D" id="3.60.10.10">
    <property type="entry name" value="Endonuclease/exonuclease/phosphatase"/>
    <property type="match status" value="1"/>
</dbReference>
<dbReference type="RefSeq" id="XP_071902764.1">
    <property type="nucleotide sequence ID" value="XM_072046663.1"/>
</dbReference>
<proteinExistence type="predicted"/>
<sequence>MKVLVWNCRGVGGPLTIPQLKEVINLHFPSVVFLAETKNQKTIIEKIQKQLKFNNCCVVNSNGKAGGLAMIWKEDIEVISIDQGTFFIGMKMKDSDSGCKWWLVGVYVSTDENTRKVQWKMIEQKKREWGEHWVLVGDFNDIRSGEEKWGGRRRHESSFKEFNRFIKENELVDLGFEGKPWTWCNQWEGEGKVKERLDRFLASVKWYQRFDRARCSHIENEASDHSICGDPTFP</sequence>
<feature type="domain" description="Endonuclease/exonuclease/phosphatase" evidence="1">
    <location>
        <begin position="5"/>
        <end position="225"/>
    </location>
</feature>
<keyword evidence="2" id="KW-1185">Reference proteome</keyword>
<organism evidence="2 3">
    <name type="scientific">Coffea arabica</name>
    <name type="common">Arabian coffee</name>
    <dbReference type="NCBI Taxonomy" id="13443"/>
    <lineage>
        <taxon>Eukaryota</taxon>
        <taxon>Viridiplantae</taxon>
        <taxon>Streptophyta</taxon>
        <taxon>Embryophyta</taxon>
        <taxon>Tracheophyta</taxon>
        <taxon>Spermatophyta</taxon>
        <taxon>Magnoliopsida</taxon>
        <taxon>eudicotyledons</taxon>
        <taxon>Gunneridae</taxon>
        <taxon>Pentapetalae</taxon>
        <taxon>asterids</taxon>
        <taxon>lamiids</taxon>
        <taxon>Gentianales</taxon>
        <taxon>Rubiaceae</taxon>
        <taxon>Ixoroideae</taxon>
        <taxon>Gardenieae complex</taxon>
        <taxon>Bertiereae - Coffeeae clade</taxon>
        <taxon>Coffeeae</taxon>
        <taxon>Coffea</taxon>
    </lineage>
</organism>
<reference evidence="3" key="1">
    <citation type="submission" date="2025-08" db="UniProtKB">
        <authorList>
            <consortium name="RefSeq"/>
        </authorList>
    </citation>
    <scope>IDENTIFICATION</scope>
    <source>
        <tissue evidence="3">Leaves</tissue>
    </source>
</reference>
<dbReference type="Pfam" id="PF03372">
    <property type="entry name" value="Exo_endo_phos"/>
    <property type="match status" value="1"/>
</dbReference>
<dbReference type="SUPFAM" id="SSF56219">
    <property type="entry name" value="DNase I-like"/>
    <property type="match status" value="1"/>
</dbReference>
<evidence type="ECO:0000313" key="3">
    <source>
        <dbReference type="RefSeq" id="XP_071902764.1"/>
    </source>
</evidence>
<protein>
    <recommendedName>
        <fullName evidence="1">Endonuclease/exonuclease/phosphatase domain-containing protein</fullName>
    </recommendedName>
</protein>
<name>A0ABM4U656_COFAR</name>
<dbReference type="InterPro" id="IPR036691">
    <property type="entry name" value="Endo/exonu/phosph_ase_sf"/>
</dbReference>
<dbReference type="GeneID" id="140005644"/>
<dbReference type="PANTHER" id="PTHR35218">
    <property type="entry name" value="RNASE H DOMAIN-CONTAINING PROTEIN"/>
    <property type="match status" value="1"/>
</dbReference>
<dbReference type="InterPro" id="IPR005135">
    <property type="entry name" value="Endo/exonuclease/phosphatase"/>
</dbReference>